<organism evidence="1 2">
    <name type="scientific">Collimonas arenae</name>
    <dbReference type="NCBI Taxonomy" id="279058"/>
    <lineage>
        <taxon>Bacteria</taxon>
        <taxon>Pseudomonadati</taxon>
        <taxon>Pseudomonadota</taxon>
        <taxon>Betaproteobacteria</taxon>
        <taxon>Burkholderiales</taxon>
        <taxon>Oxalobacteraceae</taxon>
        <taxon>Collimonas</taxon>
    </lineage>
</organism>
<sequence length="74" mass="8482">MAGVYRAVNAELQRKEMNSGAGSRPVRNNRVVLLVDIKIETEEFPVEPMHENKSLIAELDDILNKKSRKNLIEY</sequence>
<keyword evidence="2" id="KW-1185">Reference proteome</keyword>
<reference evidence="1 2" key="1">
    <citation type="submission" date="2015-11" db="EMBL/GenBank/DDBJ databases">
        <title>Exploring the genomic traits of fungus-feeding bacterial genus Collimonas.</title>
        <authorList>
            <person name="Song C."/>
            <person name="Schmidt R."/>
            <person name="de Jager V."/>
            <person name="Krzyzanowska D."/>
            <person name="Jongedijk E."/>
            <person name="Cankar K."/>
            <person name="Beekwilder J."/>
            <person name="van Veen A."/>
            <person name="de Boer W."/>
            <person name="van Veen J.A."/>
            <person name="Garbeva P."/>
        </authorList>
    </citation>
    <scope>NUCLEOTIDE SEQUENCE [LARGE SCALE GENOMIC DNA]</scope>
    <source>
        <strain evidence="1 2">Ter282</strain>
    </source>
</reference>
<dbReference type="AlphaFoldDB" id="A0A127QPT6"/>
<proteinExistence type="predicted"/>
<evidence type="ECO:0000313" key="1">
    <source>
        <dbReference type="EMBL" id="AMP11997.1"/>
    </source>
</evidence>
<dbReference type="Proteomes" id="UP000071778">
    <property type="component" value="Chromosome"/>
</dbReference>
<dbReference type="PATRIC" id="fig|279058.17.peg.4671"/>
<gene>
    <name evidence="1" type="ORF">CAter282_4337</name>
</gene>
<protein>
    <submittedName>
        <fullName evidence="1">Uncharacterized protein</fullName>
    </submittedName>
</protein>
<accession>A0A127QPT6</accession>
<dbReference type="EMBL" id="CP013235">
    <property type="protein sequence ID" value="AMP11997.1"/>
    <property type="molecule type" value="Genomic_DNA"/>
</dbReference>
<evidence type="ECO:0000313" key="2">
    <source>
        <dbReference type="Proteomes" id="UP000071778"/>
    </source>
</evidence>
<name>A0A127QPT6_9BURK</name>